<feature type="transmembrane region" description="Helical" evidence="10">
    <location>
        <begin position="162"/>
        <end position="183"/>
    </location>
</feature>
<organism evidence="12 13">
    <name type="scientific">Podospora didyma</name>
    <dbReference type="NCBI Taxonomy" id="330526"/>
    <lineage>
        <taxon>Eukaryota</taxon>
        <taxon>Fungi</taxon>
        <taxon>Dikarya</taxon>
        <taxon>Ascomycota</taxon>
        <taxon>Pezizomycotina</taxon>
        <taxon>Sordariomycetes</taxon>
        <taxon>Sordariomycetidae</taxon>
        <taxon>Sordariales</taxon>
        <taxon>Podosporaceae</taxon>
        <taxon>Podospora</taxon>
    </lineage>
</organism>
<dbReference type="AlphaFoldDB" id="A0AAE0U8X2"/>
<feature type="transmembrane region" description="Helical" evidence="10">
    <location>
        <begin position="204"/>
        <end position="222"/>
    </location>
</feature>
<feature type="region of interest" description="Disordered" evidence="9">
    <location>
        <begin position="313"/>
        <end position="337"/>
    </location>
</feature>
<protein>
    <recommendedName>
        <fullName evidence="11">Potassium channel domain-containing protein</fullName>
    </recommendedName>
</protein>
<keyword evidence="5 8" id="KW-0406">Ion transport</keyword>
<evidence type="ECO:0000256" key="5">
    <source>
        <dbReference type="ARBA" id="ARBA00023065"/>
    </source>
</evidence>
<dbReference type="Pfam" id="PF07885">
    <property type="entry name" value="Ion_trans_2"/>
    <property type="match status" value="2"/>
</dbReference>
<sequence length="748" mass="84270">MEDASGEHIEDHARAFEADGKKLPSHEAVDQAHLDPSRWWYASAAFPMIAGTLGPVASAFSICALVRPWRQMYPPGTDVDDAAFIADPLWLTIINAIQLAIALVSNFSLLLNMTRRLRFSIAQPITIIGWYISSITLIALTATASGPLLIPPDDLYIWSQAFYYAIYSAILYFLVSLLMTVTFMGAHRRHYEKDFMLTPSQRTLMLQTIMFLMYLLVGALVFANIESWDYLDAVYWAAVTLFTVGFGDFYATTTLGRSLLIPYALVGIISLGLVIGSIRSLVLERGKHRFDARVTEKKRRNMLRRLTMKGKDGILEPINEPPRRRSSAGLSPVSNDTGLSELERREQEFKLMRRIQEDAARRRRWYSMAISASTWLVLWLVGARIFQECEESYQGWTYFEAFYFSFVSLTTIGYGDVTPVSNAGKSFWVFWALLALPTMTVLISNAGDTIVKGIRDTTDHIALITILPGERGFKKDAKLVLKTLSFGTLFSEEIEEMPAGFLGEAQRRDDLDEDDDDDDDDADDVETSMANDQKELDAEGATSSANQQSSKQSEPSKTRSITFASRDNSPHSRAGSKRPPSSRSASPNASSQMLKMTGRTMSIPRQILPDIPNNAADYHVILIEEIGRVTQHLKNHPPRKYTFQEWAWYLKLIGEDESDAARHRKAQSFEAKVEVEHEETESKWSWVSSQSPLMGSQEEAEWILEKLTIKLSDELKKVSQMGKRTVQVQGVRRRSGEHGVLRKTATGF</sequence>
<comment type="similarity">
    <text evidence="8">Belongs to the two pore domain potassium channel (TC 1.A.1.8) family.</text>
</comment>
<feature type="domain" description="Potassium channel" evidence="11">
    <location>
        <begin position="209"/>
        <end position="282"/>
    </location>
</feature>
<dbReference type="EMBL" id="JAULSW010000001">
    <property type="protein sequence ID" value="KAK3394915.1"/>
    <property type="molecule type" value="Genomic_DNA"/>
</dbReference>
<reference evidence="12" key="1">
    <citation type="journal article" date="2023" name="Mol. Phylogenet. Evol.">
        <title>Genome-scale phylogeny and comparative genomics of the fungal order Sordariales.</title>
        <authorList>
            <person name="Hensen N."/>
            <person name="Bonometti L."/>
            <person name="Westerberg I."/>
            <person name="Brannstrom I.O."/>
            <person name="Guillou S."/>
            <person name="Cros-Aarteil S."/>
            <person name="Calhoun S."/>
            <person name="Haridas S."/>
            <person name="Kuo A."/>
            <person name="Mondo S."/>
            <person name="Pangilinan J."/>
            <person name="Riley R."/>
            <person name="LaButti K."/>
            <person name="Andreopoulos B."/>
            <person name="Lipzen A."/>
            <person name="Chen C."/>
            <person name="Yan M."/>
            <person name="Daum C."/>
            <person name="Ng V."/>
            <person name="Clum A."/>
            <person name="Steindorff A."/>
            <person name="Ohm R.A."/>
            <person name="Martin F."/>
            <person name="Silar P."/>
            <person name="Natvig D.O."/>
            <person name="Lalanne C."/>
            <person name="Gautier V."/>
            <person name="Ament-Velasquez S.L."/>
            <person name="Kruys A."/>
            <person name="Hutchinson M.I."/>
            <person name="Powell A.J."/>
            <person name="Barry K."/>
            <person name="Miller A.N."/>
            <person name="Grigoriev I.V."/>
            <person name="Debuchy R."/>
            <person name="Gladieux P."/>
            <person name="Hiltunen Thoren M."/>
            <person name="Johannesson H."/>
        </authorList>
    </citation>
    <scope>NUCLEOTIDE SEQUENCE</scope>
    <source>
        <strain evidence="12">CBS 232.78</strain>
    </source>
</reference>
<evidence type="ECO:0000256" key="1">
    <source>
        <dbReference type="ARBA" id="ARBA00004141"/>
    </source>
</evidence>
<feature type="transmembrane region" description="Helical" evidence="10">
    <location>
        <begin position="427"/>
        <end position="446"/>
    </location>
</feature>
<feature type="transmembrane region" description="Helical" evidence="10">
    <location>
        <begin position="234"/>
        <end position="251"/>
    </location>
</feature>
<keyword evidence="4 10" id="KW-1133">Transmembrane helix</keyword>
<evidence type="ECO:0000256" key="9">
    <source>
        <dbReference type="SAM" id="MobiDB-lite"/>
    </source>
</evidence>
<feature type="region of interest" description="Disordered" evidence="9">
    <location>
        <begin position="498"/>
        <end position="592"/>
    </location>
</feature>
<feature type="transmembrane region" description="Helical" evidence="10">
    <location>
        <begin position="263"/>
        <end position="282"/>
    </location>
</feature>
<name>A0AAE0U8X2_9PEZI</name>
<dbReference type="InterPro" id="IPR013099">
    <property type="entry name" value="K_chnl_dom"/>
</dbReference>
<evidence type="ECO:0000256" key="7">
    <source>
        <dbReference type="ARBA" id="ARBA00023303"/>
    </source>
</evidence>
<gene>
    <name evidence="12" type="ORF">B0H63DRAFT_426884</name>
</gene>
<keyword evidence="7 8" id="KW-0407">Ion channel</keyword>
<keyword evidence="6 10" id="KW-0472">Membrane</keyword>
<dbReference type="PRINTS" id="PR01333">
    <property type="entry name" value="2POREKCHANEL"/>
</dbReference>
<evidence type="ECO:0000256" key="4">
    <source>
        <dbReference type="ARBA" id="ARBA00022989"/>
    </source>
</evidence>
<dbReference type="GO" id="GO:0030322">
    <property type="term" value="P:stabilization of membrane potential"/>
    <property type="evidence" value="ECO:0007669"/>
    <property type="project" value="TreeGrafter"/>
</dbReference>
<keyword evidence="13" id="KW-1185">Reference proteome</keyword>
<evidence type="ECO:0000256" key="3">
    <source>
        <dbReference type="ARBA" id="ARBA00022692"/>
    </source>
</evidence>
<evidence type="ECO:0000313" key="13">
    <source>
        <dbReference type="Proteomes" id="UP001285441"/>
    </source>
</evidence>
<feature type="transmembrane region" description="Helical" evidence="10">
    <location>
        <begin position="125"/>
        <end position="150"/>
    </location>
</feature>
<feature type="transmembrane region" description="Helical" evidence="10">
    <location>
        <begin position="89"/>
        <end position="113"/>
    </location>
</feature>
<proteinExistence type="inferred from homology"/>
<evidence type="ECO:0000256" key="6">
    <source>
        <dbReference type="ARBA" id="ARBA00023136"/>
    </source>
</evidence>
<comment type="caution">
    <text evidence="12">The sequence shown here is derived from an EMBL/GenBank/DDBJ whole genome shotgun (WGS) entry which is preliminary data.</text>
</comment>
<keyword evidence="2 8" id="KW-0813">Transport</keyword>
<reference evidence="12" key="2">
    <citation type="submission" date="2023-06" db="EMBL/GenBank/DDBJ databases">
        <authorList>
            <consortium name="Lawrence Berkeley National Laboratory"/>
            <person name="Haridas S."/>
            <person name="Hensen N."/>
            <person name="Bonometti L."/>
            <person name="Westerberg I."/>
            <person name="Brannstrom I.O."/>
            <person name="Guillou S."/>
            <person name="Cros-Aarteil S."/>
            <person name="Calhoun S."/>
            <person name="Kuo A."/>
            <person name="Mondo S."/>
            <person name="Pangilinan J."/>
            <person name="Riley R."/>
            <person name="LaButti K."/>
            <person name="Andreopoulos B."/>
            <person name="Lipzen A."/>
            <person name="Chen C."/>
            <person name="Yanf M."/>
            <person name="Daum C."/>
            <person name="Ng V."/>
            <person name="Clum A."/>
            <person name="Steindorff A."/>
            <person name="Ohm R."/>
            <person name="Martin F."/>
            <person name="Silar P."/>
            <person name="Natvig D."/>
            <person name="Lalanne C."/>
            <person name="Gautier V."/>
            <person name="Ament-velasquez S.L."/>
            <person name="Kruys A."/>
            <person name="Hutchinson M.I."/>
            <person name="Powell A.J."/>
            <person name="Barry K."/>
            <person name="Miller A.N."/>
            <person name="Grigoriev I.V."/>
            <person name="Debuchy R."/>
            <person name="Gladieux P."/>
            <person name="Thoren M.H."/>
            <person name="Johannesson H."/>
        </authorList>
    </citation>
    <scope>NUCLEOTIDE SEQUENCE</scope>
    <source>
        <strain evidence="12">CBS 232.78</strain>
    </source>
</reference>
<dbReference type="Gene3D" id="1.10.287.70">
    <property type="match status" value="2"/>
</dbReference>
<feature type="transmembrane region" description="Helical" evidence="10">
    <location>
        <begin position="44"/>
        <end position="69"/>
    </location>
</feature>
<dbReference type="InterPro" id="IPR003280">
    <property type="entry name" value="2pore_dom_K_chnl"/>
</dbReference>
<feature type="compositionally biased region" description="Polar residues" evidence="9">
    <location>
        <begin position="541"/>
        <end position="567"/>
    </location>
</feature>
<evidence type="ECO:0000256" key="8">
    <source>
        <dbReference type="RuleBase" id="RU003857"/>
    </source>
</evidence>
<evidence type="ECO:0000256" key="2">
    <source>
        <dbReference type="ARBA" id="ARBA00022448"/>
    </source>
</evidence>
<accession>A0AAE0U8X2</accession>
<evidence type="ECO:0000256" key="10">
    <source>
        <dbReference type="SAM" id="Phobius"/>
    </source>
</evidence>
<feature type="compositionally biased region" description="Low complexity" evidence="9">
    <location>
        <begin position="577"/>
        <end position="591"/>
    </location>
</feature>
<dbReference type="FunFam" id="1.10.287.70:FF:000170">
    <property type="entry name" value="Outward-rectifier potassium channel TOK1"/>
    <property type="match status" value="1"/>
</dbReference>
<evidence type="ECO:0000313" key="12">
    <source>
        <dbReference type="EMBL" id="KAK3394915.1"/>
    </source>
</evidence>
<feature type="compositionally biased region" description="Polar residues" evidence="9">
    <location>
        <begin position="328"/>
        <end position="337"/>
    </location>
</feature>
<dbReference type="GO" id="GO:0022841">
    <property type="term" value="F:potassium ion leak channel activity"/>
    <property type="evidence" value="ECO:0007669"/>
    <property type="project" value="TreeGrafter"/>
</dbReference>
<dbReference type="GO" id="GO:0005886">
    <property type="term" value="C:plasma membrane"/>
    <property type="evidence" value="ECO:0007669"/>
    <property type="project" value="TreeGrafter"/>
</dbReference>
<keyword evidence="3 8" id="KW-0812">Transmembrane</keyword>
<dbReference type="GO" id="GO:0015271">
    <property type="term" value="F:outward rectifier potassium channel activity"/>
    <property type="evidence" value="ECO:0007669"/>
    <property type="project" value="TreeGrafter"/>
</dbReference>
<dbReference type="PANTHER" id="PTHR11003:SF301">
    <property type="entry name" value="POTASSIUM CHANNEL PROTEIN"/>
    <property type="match status" value="1"/>
</dbReference>
<comment type="subcellular location">
    <subcellularLocation>
        <location evidence="1">Membrane</location>
        <topology evidence="1">Multi-pass membrane protein</topology>
    </subcellularLocation>
</comment>
<feature type="transmembrane region" description="Helical" evidence="10">
    <location>
        <begin position="365"/>
        <end position="386"/>
    </location>
</feature>
<dbReference type="Proteomes" id="UP001285441">
    <property type="component" value="Unassembled WGS sequence"/>
</dbReference>
<feature type="transmembrane region" description="Helical" evidence="10">
    <location>
        <begin position="398"/>
        <end position="415"/>
    </location>
</feature>
<evidence type="ECO:0000259" key="11">
    <source>
        <dbReference type="Pfam" id="PF07885"/>
    </source>
</evidence>
<feature type="compositionally biased region" description="Acidic residues" evidence="9">
    <location>
        <begin position="511"/>
        <end position="526"/>
    </location>
</feature>
<feature type="domain" description="Potassium channel" evidence="11">
    <location>
        <begin position="375"/>
        <end position="451"/>
    </location>
</feature>
<dbReference type="SUPFAM" id="SSF81324">
    <property type="entry name" value="Voltage-gated potassium channels"/>
    <property type="match status" value="2"/>
</dbReference>
<dbReference type="PANTHER" id="PTHR11003">
    <property type="entry name" value="POTASSIUM CHANNEL, SUBFAMILY K"/>
    <property type="match status" value="1"/>
</dbReference>
<dbReference type="FunFam" id="1.10.287.70:FF:000182">
    <property type="entry name" value="Outward-rectifier potassium channel TOK1"/>
    <property type="match status" value="1"/>
</dbReference>